<dbReference type="EMBL" id="JAUEPN010000007">
    <property type="protein sequence ID" value="KAK3292438.1"/>
    <property type="molecule type" value="Genomic_DNA"/>
</dbReference>
<feature type="signal peptide" evidence="2">
    <location>
        <begin position="1"/>
        <end position="19"/>
    </location>
</feature>
<dbReference type="PANTHER" id="PTHR37536">
    <property type="entry name" value="PUTATIVE (AFU_ORTHOLOGUE AFUA_3G02970)-RELATED"/>
    <property type="match status" value="1"/>
</dbReference>
<feature type="chain" id="PRO_5042246180" evidence="2">
    <location>
        <begin position="20"/>
        <end position="274"/>
    </location>
</feature>
<organism evidence="3 4">
    <name type="scientific">Chaetomium fimeti</name>
    <dbReference type="NCBI Taxonomy" id="1854472"/>
    <lineage>
        <taxon>Eukaryota</taxon>
        <taxon>Fungi</taxon>
        <taxon>Dikarya</taxon>
        <taxon>Ascomycota</taxon>
        <taxon>Pezizomycotina</taxon>
        <taxon>Sordariomycetes</taxon>
        <taxon>Sordariomycetidae</taxon>
        <taxon>Sordariales</taxon>
        <taxon>Chaetomiaceae</taxon>
        <taxon>Chaetomium</taxon>
    </lineage>
</organism>
<evidence type="ECO:0000313" key="4">
    <source>
        <dbReference type="Proteomes" id="UP001278766"/>
    </source>
</evidence>
<dbReference type="Pfam" id="PF01828">
    <property type="entry name" value="Peptidase_A4"/>
    <property type="match status" value="1"/>
</dbReference>
<dbReference type="InterPro" id="IPR038656">
    <property type="entry name" value="Peptidase_G1_sf"/>
</dbReference>
<evidence type="ECO:0000256" key="2">
    <source>
        <dbReference type="SAM" id="SignalP"/>
    </source>
</evidence>
<feature type="active site" description="Proton acceptor" evidence="1">
    <location>
        <position position="203"/>
    </location>
</feature>
<comment type="caution">
    <text evidence="3">The sequence shown here is derived from an EMBL/GenBank/DDBJ whole genome shotgun (WGS) entry which is preliminary data.</text>
</comment>
<keyword evidence="4" id="KW-1185">Reference proteome</keyword>
<dbReference type="GO" id="GO:0070007">
    <property type="term" value="F:glutamic-type endopeptidase activity"/>
    <property type="evidence" value="ECO:0007669"/>
    <property type="project" value="InterPro"/>
</dbReference>
<dbReference type="GeneID" id="87837783"/>
<reference evidence="3" key="1">
    <citation type="journal article" date="2023" name="Mol. Phylogenet. Evol.">
        <title>Genome-scale phylogeny and comparative genomics of the fungal order Sordariales.</title>
        <authorList>
            <person name="Hensen N."/>
            <person name="Bonometti L."/>
            <person name="Westerberg I."/>
            <person name="Brannstrom I.O."/>
            <person name="Guillou S."/>
            <person name="Cros-Aarteil S."/>
            <person name="Calhoun S."/>
            <person name="Haridas S."/>
            <person name="Kuo A."/>
            <person name="Mondo S."/>
            <person name="Pangilinan J."/>
            <person name="Riley R."/>
            <person name="LaButti K."/>
            <person name="Andreopoulos B."/>
            <person name="Lipzen A."/>
            <person name="Chen C."/>
            <person name="Yan M."/>
            <person name="Daum C."/>
            <person name="Ng V."/>
            <person name="Clum A."/>
            <person name="Steindorff A."/>
            <person name="Ohm R.A."/>
            <person name="Martin F."/>
            <person name="Silar P."/>
            <person name="Natvig D.O."/>
            <person name="Lalanne C."/>
            <person name="Gautier V."/>
            <person name="Ament-Velasquez S.L."/>
            <person name="Kruys A."/>
            <person name="Hutchinson M.I."/>
            <person name="Powell A.J."/>
            <person name="Barry K."/>
            <person name="Miller A.N."/>
            <person name="Grigoriev I.V."/>
            <person name="Debuchy R."/>
            <person name="Gladieux P."/>
            <person name="Hiltunen Thoren M."/>
            <person name="Johannesson H."/>
        </authorList>
    </citation>
    <scope>NUCLEOTIDE SEQUENCE</scope>
    <source>
        <strain evidence="3">CBS 168.71</strain>
    </source>
</reference>
<dbReference type="Gene3D" id="2.60.120.700">
    <property type="entry name" value="Peptidase G1"/>
    <property type="match status" value="1"/>
</dbReference>
<dbReference type="CDD" id="cd13426">
    <property type="entry name" value="Peptidase_G1"/>
    <property type="match status" value="1"/>
</dbReference>
<accession>A0AAE0H9J0</accession>
<dbReference type="GO" id="GO:0006508">
    <property type="term" value="P:proteolysis"/>
    <property type="evidence" value="ECO:0007669"/>
    <property type="project" value="InterPro"/>
</dbReference>
<dbReference type="SUPFAM" id="SSF49899">
    <property type="entry name" value="Concanavalin A-like lectins/glucanases"/>
    <property type="match status" value="1"/>
</dbReference>
<evidence type="ECO:0000256" key="1">
    <source>
        <dbReference type="PIRSR" id="PIRSR600250-50"/>
    </source>
</evidence>
<proteinExistence type="predicted"/>
<dbReference type="InterPro" id="IPR000250">
    <property type="entry name" value="Peptidase_G1"/>
</dbReference>
<dbReference type="Proteomes" id="UP001278766">
    <property type="component" value="Unassembled WGS sequence"/>
</dbReference>
<keyword evidence="2" id="KW-0732">Signal</keyword>
<gene>
    <name evidence="3" type="ORF">B0H64DRAFT_328519</name>
</gene>
<dbReference type="RefSeq" id="XP_062655952.1">
    <property type="nucleotide sequence ID" value="XM_062800835.1"/>
</dbReference>
<evidence type="ECO:0000313" key="3">
    <source>
        <dbReference type="EMBL" id="KAK3292438.1"/>
    </source>
</evidence>
<reference evidence="3" key="2">
    <citation type="submission" date="2023-06" db="EMBL/GenBank/DDBJ databases">
        <authorList>
            <consortium name="Lawrence Berkeley National Laboratory"/>
            <person name="Haridas S."/>
            <person name="Hensen N."/>
            <person name="Bonometti L."/>
            <person name="Westerberg I."/>
            <person name="Brannstrom I.O."/>
            <person name="Guillou S."/>
            <person name="Cros-Aarteil S."/>
            <person name="Calhoun S."/>
            <person name="Kuo A."/>
            <person name="Mondo S."/>
            <person name="Pangilinan J."/>
            <person name="Riley R."/>
            <person name="Labutti K."/>
            <person name="Andreopoulos B."/>
            <person name="Lipzen A."/>
            <person name="Chen C."/>
            <person name="Yanf M."/>
            <person name="Daum C."/>
            <person name="Ng V."/>
            <person name="Clum A."/>
            <person name="Steindorff A."/>
            <person name="Ohm R."/>
            <person name="Martin F."/>
            <person name="Silar P."/>
            <person name="Natvig D."/>
            <person name="Lalanne C."/>
            <person name="Gautier V."/>
            <person name="Ament-Velasquez S.L."/>
            <person name="Kruys A."/>
            <person name="Hutchinson M.I."/>
            <person name="Powell A.J."/>
            <person name="Barry K."/>
            <person name="Miller A.N."/>
            <person name="Grigoriev I.V."/>
            <person name="Debuchy R."/>
            <person name="Gladieux P."/>
            <person name="Thoren M.H."/>
            <person name="Johannesson H."/>
        </authorList>
    </citation>
    <scope>NUCLEOTIDE SEQUENCE</scope>
    <source>
        <strain evidence="3">CBS 168.71</strain>
    </source>
</reference>
<dbReference type="InterPro" id="IPR013320">
    <property type="entry name" value="ConA-like_dom_sf"/>
</dbReference>
<name>A0AAE0H9J0_9PEZI</name>
<sequence>MKFTAILHTVLLGLTAAFSLPTEPSNKPSLPAVVRRSRFTDRLNSLSPQGPSADSPGVSYTQNWAGAVVTAVGYRTVAATIRVPALRLPPGAKADTPHAVSAWVGIDGEHACPNAMLQVGVDMYMNHSEPAYWAWFQWYPNLSTYLTDFAISAGDSVTMNVSASSLSAATFSITNHNTGKTGISTLADQAPLICGFSAEWIVEDFWDSDGVPLVDFGSIEFVEAMFSTDLGVTAGVEEAKLEGVKEGLAGDPVIECGKLGGDALTCSYTGGENS</sequence>
<dbReference type="PANTHER" id="PTHR37536:SF1">
    <property type="entry name" value="ASPERGILLOPEPSIN, PUTAITVE (AFU_ORTHOLOGUE AFUA_7G01200)"/>
    <property type="match status" value="1"/>
</dbReference>
<protein>
    <submittedName>
        <fullName evidence="3">Peptidase A4 family-domain-containing protein</fullName>
    </submittedName>
</protein>
<dbReference type="PRINTS" id="PR00977">
    <property type="entry name" value="SCYTLDPTASE"/>
</dbReference>
<dbReference type="AlphaFoldDB" id="A0AAE0H9J0"/>